<proteinExistence type="predicted"/>
<evidence type="ECO:0000313" key="1">
    <source>
        <dbReference type="EMBL" id="MSU08179.1"/>
    </source>
</evidence>
<dbReference type="AlphaFoldDB" id="A0A6I2UES5"/>
<accession>A0A6I2UES5</accession>
<keyword evidence="2" id="KW-1185">Reference proteome</keyword>
<organism evidence="1 2">
    <name type="scientific">Anaerovibrio slackiae</name>
    <dbReference type="NCBI Taxonomy" id="2652309"/>
    <lineage>
        <taxon>Bacteria</taxon>
        <taxon>Bacillati</taxon>
        <taxon>Bacillota</taxon>
        <taxon>Negativicutes</taxon>
        <taxon>Selenomonadales</taxon>
        <taxon>Selenomonadaceae</taxon>
        <taxon>Anaerovibrio</taxon>
    </lineage>
</organism>
<sequence>MKVINATTIGILISAHMEGDEVKFLSYANFIAEAYEEAGEERSARIIRKRIDGSYKNEPQVCLDGTEL</sequence>
<evidence type="ECO:0000313" key="2">
    <source>
        <dbReference type="Proteomes" id="UP000433181"/>
    </source>
</evidence>
<gene>
    <name evidence="1" type="ORF">FYJ84_04120</name>
</gene>
<dbReference type="RefSeq" id="WP_154406334.1">
    <property type="nucleotide sequence ID" value="NZ_VUNR01000005.1"/>
</dbReference>
<reference evidence="1 2" key="1">
    <citation type="submission" date="2019-08" db="EMBL/GenBank/DDBJ databases">
        <title>In-depth cultivation of the pig gut microbiome towards novel bacterial diversity and tailored functional studies.</title>
        <authorList>
            <person name="Wylensek D."/>
            <person name="Hitch T.C.A."/>
            <person name="Clavel T."/>
        </authorList>
    </citation>
    <scope>NUCLEOTIDE SEQUENCE [LARGE SCALE GENOMIC DNA]</scope>
    <source>
        <strain evidence="1 2">WCA-693-APC-5D-A</strain>
    </source>
</reference>
<dbReference type="EMBL" id="VUNR01000005">
    <property type="protein sequence ID" value="MSU08179.1"/>
    <property type="molecule type" value="Genomic_DNA"/>
</dbReference>
<name>A0A6I2UES5_9FIRM</name>
<protein>
    <submittedName>
        <fullName evidence="1">Uncharacterized protein</fullName>
    </submittedName>
</protein>
<dbReference type="GeneID" id="96778091"/>
<dbReference type="Proteomes" id="UP000433181">
    <property type="component" value="Unassembled WGS sequence"/>
</dbReference>
<comment type="caution">
    <text evidence="1">The sequence shown here is derived from an EMBL/GenBank/DDBJ whole genome shotgun (WGS) entry which is preliminary data.</text>
</comment>